<evidence type="ECO:0000256" key="3">
    <source>
        <dbReference type="ARBA" id="ARBA00022475"/>
    </source>
</evidence>
<dbReference type="CDD" id="cd06261">
    <property type="entry name" value="TM_PBP2"/>
    <property type="match status" value="1"/>
</dbReference>
<dbReference type="STRING" id="177413.SAMN05660859_2156"/>
<keyword evidence="6 8" id="KW-1133">Transmembrane helix</keyword>
<keyword evidence="2 8" id="KW-0813">Transport</keyword>
<feature type="transmembrane region" description="Helical" evidence="8">
    <location>
        <begin position="12"/>
        <end position="38"/>
    </location>
</feature>
<dbReference type="EMBL" id="FMTP01000003">
    <property type="protein sequence ID" value="SCW67600.1"/>
    <property type="molecule type" value="Genomic_DNA"/>
</dbReference>
<keyword evidence="7 8" id="KW-0472">Membrane</keyword>
<feature type="domain" description="ABC transmembrane type-1" evidence="9">
    <location>
        <begin position="61"/>
        <end position="252"/>
    </location>
</feature>
<feature type="transmembrane region" description="Helical" evidence="8">
    <location>
        <begin position="231"/>
        <end position="253"/>
    </location>
</feature>
<evidence type="ECO:0000256" key="4">
    <source>
        <dbReference type="ARBA" id="ARBA00022519"/>
    </source>
</evidence>
<evidence type="ECO:0000256" key="5">
    <source>
        <dbReference type="ARBA" id="ARBA00022692"/>
    </source>
</evidence>
<dbReference type="Proteomes" id="UP000198889">
    <property type="component" value="Unassembled WGS sequence"/>
</dbReference>
<protein>
    <submittedName>
        <fullName evidence="10">Putative spermidine/putrescine transport system permease protein</fullName>
    </submittedName>
</protein>
<dbReference type="AlphaFoldDB" id="A0A1G4SEJ1"/>
<dbReference type="PANTHER" id="PTHR43357:SF4">
    <property type="entry name" value="INNER MEMBRANE ABC TRANSPORTER PERMEASE PROTEIN YDCV"/>
    <property type="match status" value="1"/>
</dbReference>
<proteinExistence type="inferred from homology"/>
<feature type="transmembrane region" description="Helical" evidence="8">
    <location>
        <begin position="131"/>
        <end position="152"/>
    </location>
</feature>
<keyword evidence="11" id="KW-1185">Reference proteome</keyword>
<dbReference type="PROSITE" id="PS50928">
    <property type="entry name" value="ABC_TM1"/>
    <property type="match status" value="1"/>
</dbReference>
<dbReference type="InterPro" id="IPR035906">
    <property type="entry name" value="MetI-like_sf"/>
</dbReference>
<feature type="transmembrane region" description="Helical" evidence="8">
    <location>
        <begin position="173"/>
        <end position="199"/>
    </location>
</feature>
<feature type="transmembrane region" description="Helical" evidence="8">
    <location>
        <begin position="99"/>
        <end position="119"/>
    </location>
</feature>
<evidence type="ECO:0000256" key="7">
    <source>
        <dbReference type="ARBA" id="ARBA00023136"/>
    </source>
</evidence>
<gene>
    <name evidence="10" type="ORF">SAMN05660859_2156</name>
</gene>
<dbReference type="Gene3D" id="1.10.3720.10">
    <property type="entry name" value="MetI-like"/>
    <property type="match status" value="1"/>
</dbReference>
<reference evidence="11" key="1">
    <citation type="submission" date="2016-10" db="EMBL/GenBank/DDBJ databases">
        <authorList>
            <person name="Varghese N."/>
            <person name="Submissions S."/>
        </authorList>
    </citation>
    <scope>NUCLEOTIDE SEQUENCE [LARGE SCALE GENOMIC DNA]</scope>
    <source>
        <strain evidence="11">CGMCC 1.1761</strain>
    </source>
</reference>
<comment type="similarity">
    <text evidence="8">Belongs to the binding-protein-dependent transport system permease family.</text>
</comment>
<dbReference type="GO" id="GO:0055085">
    <property type="term" value="P:transmembrane transport"/>
    <property type="evidence" value="ECO:0007669"/>
    <property type="project" value="InterPro"/>
</dbReference>
<accession>A0A1G4SEJ1</accession>
<evidence type="ECO:0000259" key="9">
    <source>
        <dbReference type="PROSITE" id="PS50928"/>
    </source>
</evidence>
<evidence type="ECO:0000256" key="6">
    <source>
        <dbReference type="ARBA" id="ARBA00022989"/>
    </source>
</evidence>
<dbReference type="GO" id="GO:0005886">
    <property type="term" value="C:plasma membrane"/>
    <property type="evidence" value="ECO:0007669"/>
    <property type="project" value="UniProtKB-SubCell"/>
</dbReference>
<dbReference type="Pfam" id="PF00528">
    <property type="entry name" value="BPD_transp_1"/>
    <property type="match status" value="1"/>
</dbReference>
<dbReference type="RefSeq" id="WP_091439148.1">
    <property type="nucleotide sequence ID" value="NZ_FMTP01000003.1"/>
</dbReference>
<evidence type="ECO:0000256" key="1">
    <source>
        <dbReference type="ARBA" id="ARBA00004429"/>
    </source>
</evidence>
<evidence type="ECO:0000256" key="2">
    <source>
        <dbReference type="ARBA" id="ARBA00022448"/>
    </source>
</evidence>
<comment type="subcellular location">
    <subcellularLocation>
        <location evidence="1">Cell inner membrane</location>
        <topology evidence="1">Multi-pass membrane protein</topology>
    </subcellularLocation>
    <subcellularLocation>
        <location evidence="8">Cell membrane</location>
        <topology evidence="8">Multi-pass membrane protein</topology>
    </subcellularLocation>
</comment>
<organism evidence="10 11">
    <name type="scientific">Ancylobacter rudongensis</name>
    <dbReference type="NCBI Taxonomy" id="177413"/>
    <lineage>
        <taxon>Bacteria</taxon>
        <taxon>Pseudomonadati</taxon>
        <taxon>Pseudomonadota</taxon>
        <taxon>Alphaproteobacteria</taxon>
        <taxon>Hyphomicrobiales</taxon>
        <taxon>Xanthobacteraceae</taxon>
        <taxon>Ancylobacter</taxon>
    </lineage>
</organism>
<evidence type="ECO:0000313" key="10">
    <source>
        <dbReference type="EMBL" id="SCW67600.1"/>
    </source>
</evidence>
<evidence type="ECO:0000256" key="8">
    <source>
        <dbReference type="RuleBase" id="RU363032"/>
    </source>
</evidence>
<keyword evidence="3" id="KW-1003">Cell membrane</keyword>
<dbReference type="InterPro" id="IPR000515">
    <property type="entry name" value="MetI-like"/>
</dbReference>
<dbReference type="PANTHER" id="PTHR43357">
    <property type="entry name" value="INNER MEMBRANE ABC TRANSPORTER PERMEASE PROTEIN YDCV"/>
    <property type="match status" value="1"/>
</dbReference>
<feature type="transmembrane region" description="Helical" evidence="8">
    <location>
        <begin position="58"/>
        <end position="87"/>
    </location>
</feature>
<evidence type="ECO:0000313" key="11">
    <source>
        <dbReference type="Proteomes" id="UP000198889"/>
    </source>
</evidence>
<sequence length="264" mass="28036">MIARLLIRIVALAALAYLVLPLVVIIGASLTETSYLAFPPQGLTLKWFGVLFDDPSYVSAFITSTLLALAATGVAVLLAVPASLALARYVFAGRAAVSSLLMSPLVLPYVVLGAALLQFGNDFGLARSFEALLVGHVVIVMPFVLRSVLPLLTPEQRALEEASADLGGRPLTTFFLVVLPQIRGGIVSGALLAFISSWINVELSIFNTTSALNTIPVKMFNYVQYTIDPTIAAVSAITIVAAALVIILLDLLIGLDMLSERQQP</sequence>
<keyword evidence="4" id="KW-0997">Cell inner membrane</keyword>
<keyword evidence="5 8" id="KW-0812">Transmembrane</keyword>
<name>A0A1G4SEJ1_9HYPH</name>
<dbReference type="SUPFAM" id="SSF161098">
    <property type="entry name" value="MetI-like"/>
    <property type="match status" value="1"/>
</dbReference>